<name>A0ABD1MM79_9FABA</name>
<protein>
    <submittedName>
        <fullName evidence="1">Uncharacterized protein</fullName>
    </submittedName>
</protein>
<dbReference type="EMBL" id="JBGMDY010000004">
    <property type="protein sequence ID" value="KAL2336632.1"/>
    <property type="molecule type" value="Genomic_DNA"/>
</dbReference>
<evidence type="ECO:0000313" key="1">
    <source>
        <dbReference type="EMBL" id="KAL2336632.1"/>
    </source>
</evidence>
<dbReference type="Proteomes" id="UP001603857">
    <property type="component" value="Unassembled WGS sequence"/>
</dbReference>
<evidence type="ECO:0000313" key="2">
    <source>
        <dbReference type="Proteomes" id="UP001603857"/>
    </source>
</evidence>
<accession>A0ABD1MM79</accession>
<dbReference type="AlphaFoldDB" id="A0ABD1MM79"/>
<gene>
    <name evidence="1" type="ORF">Fmac_011078</name>
</gene>
<reference evidence="1 2" key="1">
    <citation type="submission" date="2024-08" db="EMBL/GenBank/DDBJ databases">
        <title>Insights into the chromosomal genome structure of Flemingia macrophylla.</title>
        <authorList>
            <person name="Ding Y."/>
            <person name="Zhao Y."/>
            <person name="Bi W."/>
            <person name="Wu M."/>
            <person name="Zhao G."/>
            <person name="Gong Y."/>
            <person name="Li W."/>
            <person name="Zhang P."/>
        </authorList>
    </citation>
    <scope>NUCLEOTIDE SEQUENCE [LARGE SCALE GENOMIC DNA]</scope>
    <source>
        <strain evidence="1">DYQJB</strain>
        <tissue evidence="1">Leaf</tissue>
    </source>
</reference>
<proteinExistence type="predicted"/>
<comment type="caution">
    <text evidence="1">The sequence shown here is derived from an EMBL/GenBank/DDBJ whole genome shotgun (WGS) entry which is preliminary data.</text>
</comment>
<sequence length="184" mass="20125">MSRSVQSSKLASSDITTYLLLLSPRPTLCYPNPILTLPEITLSKNLKLAIFTNIPMTFESLVPKPLSLSKKTIENPTTLKPSLHTTPLPMCIPCSTRSVPKRHVSTVTRPHLSLRHGTIDDLAHLASAPTISPSAIAPAGNRTRDLALIPISKRHVSIETRPHLSLRHETIDDLAHLTSVSTNL</sequence>
<organism evidence="1 2">
    <name type="scientific">Flemingia macrophylla</name>
    <dbReference type="NCBI Taxonomy" id="520843"/>
    <lineage>
        <taxon>Eukaryota</taxon>
        <taxon>Viridiplantae</taxon>
        <taxon>Streptophyta</taxon>
        <taxon>Embryophyta</taxon>
        <taxon>Tracheophyta</taxon>
        <taxon>Spermatophyta</taxon>
        <taxon>Magnoliopsida</taxon>
        <taxon>eudicotyledons</taxon>
        <taxon>Gunneridae</taxon>
        <taxon>Pentapetalae</taxon>
        <taxon>rosids</taxon>
        <taxon>fabids</taxon>
        <taxon>Fabales</taxon>
        <taxon>Fabaceae</taxon>
        <taxon>Papilionoideae</taxon>
        <taxon>50 kb inversion clade</taxon>
        <taxon>NPAAA clade</taxon>
        <taxon>indigoferoid/millettioid clade</taxon>
        <taxon>Phaseoleae</taxon>
        <taxon>Flemingia</taxon>
    </lineage>
</organism>
<keyword evidence="2" id="KW-1185">Reference proteome</keyword>